<organism evidence="6 7">
    <name type="scientific">Candidatus Paraburkholderia kirkii UZHbot1</name>
    <dbReference type="NCBI Taxonomy" id="1055526"/>
    <lineage>
        <taxon>Bacteria</taxon>
        <taxon>Pseudomonadati</taxon>
        <taxon>Pseudomonadota</taxon>
        <taxon>Betaproteobacteria</taxon>
        <taxon>Burkholderiales</taxon>
        <taxon>Burkholderiaceae</taxon>
        <taxon>Paraburkholderia</taxon>
    </lineage>
</organism>
<feature type="active site" description="Proton acceptor" evidence="4">
    <location>
        <position position="88"/>
    </location>
</feature>
<reference evidence="6 7" key="1">
    <citation type="submission" date="2011-09" db="EMBL/GenBank/DDBJ databases">
        <authorList>
            <person name="Carlier A."/>
        </authorList>
    </citation>
    <scope>NUCLEOTIDE SEQUENCE [LARGE SCALE GENOMIC DNA]</scope>
    <source>
        <strain evidence="6 7">UZHbot1</strain>
    </source>
</reference>
<dbReference type="EC" id="3.6.1.-" evidence="4"/>
<dbReference type="Pfam" id="PF02545">
    <property type="entry name" value="Maf"/>
    <property type="match status" value="1"/>
</dbReference>
<dbReference type="GO" id="GO:0047429">
    <property type="term" value="F:nucleoside triphosphate diphosphatase activity"/>
    <property type="evidence" value="ECO:0007669"/>
    <property type="project" value="InterPro"/>
</dbReference>
<comment type="caution">
    <text evidence="6">The sequence shown here is derived from an EMBL/GenBank/DDBJ whole genome shotgun (WGS) entry which is preliminary data.</text>
</comment>
<accession>G4M5E6</accession>
<dbReference type="PANTHER" id="PTHR43213">
    <property type="entry name" value="BIFUNCTIONAL DTTP/UTP PYROPHOSPHATASE/METHYLTRANSFERASE PROTEIN-RELATED"/>
    <property type="match status" value="1"/>
</dbReference>
<evidence type="ECO:0000256" key="1">
    <source>
        <dbReference type="ARBA" id="ARBA00001968"/>
    </source>
</evidence>
<feature type="compositionally biased region" description="Basic and acidic residues" evidence="5">
    <location>
        <begin position="189"/>
        <end position="208"/>
    </location>
</feature>
<comment type="subcellular location">
    <subcellularLocation>
        <location evidence="4">Cytoplasm</location>
    </subcellularLocation>
</comment>
<protein>
    <recommendedName>
        <fullName evidence="4">7-methyl-GTP pyrophosphatase</fullName>
        <shortName evidence="4">m(7)GTP pyrophosphatase</shortName>
        <ecNumber evidence="4">3.6.1.-</ecNumber>
    </recommendedName>
</protein>
<feature type="compositionally biased region" description="Polar residues" evidence="5">
    <location>
        <begin position="179"/>
        <end position="188"/>
    </location>
</feature>
<evidence type="ECO:0000313" key="6">
    <source>
        <dbReference type="EMBL" id="CCD36373.1"/>
    </source>
</evidence>
<sequence length="268" mass="29199">MSEAQNTPTRHTPPHSLPRLILASSSPYRRELLRRLRIPFDVTTPDIDEMPLAGETPEATAVRLSIVKARAAAGRVADHAPVLVIGSDQVATFDGQQIGKPGTHENAIAQLQAMCGRSVEFHSALCLFDSRTGDTRSADIITRVRFRDYSGAQIEAYLRAETPYDCAGSAKSEGGWASRSWTRSNPTTRRADRSAADRADRHAHEGRVSRFGGGMNGVLYPIPNKLGEGDDAALTHVLPEPVRAQAAALAWPRSRITSTKTRKRRAPS</sequence>
<dbReference type="AlphaFoldDB" id="G4M5E6"/>
<dbReference type="SUPFAM" id="SSF52972">
    <property type="entry name" value="ITPase-like"/>
    <property type="match status" value="1"/>
</dbReference>
<dbReference type="GO" id="GO:0005737">
    <property type="term" value="C:cytoplasm"/>
    <property type="evidence" value="ECO:0007669"/>
    <property type="project" value="UniProtKB-SubCell"/>
</dbReference>
<feature type="site" description="Important for substrate specificity" evidence="4">
    <location>
        <position position="89"/>
    </location>
</feature>
<evidence type="ECO:0000256" key="2">
    <source>
        <dbReference type="ARBA" id="ARBA00022801"/>
    </source>
</evidence>
<dbReference type="InterPro" id="IPR029001">
    <property type="entry name" value="ITPase-like_fam"/>
</dbReference>
<proteinExistence type="inferred from homology"/>
<dbReference type="PANTHER" id="PTHR43213:SF5">
    <property type="entry name" value="BIFUNCTIONAL DTTP_UTP PYROPHOSPHATASE_METHYLTRANSFERASE PROTEIN-RELATED"/>
    <property type="match status" value="1"/>
</dbReference>
<comment type="caution">
    <text evidence="4">Lacks conserved residue(s) required for the propagation of feature annotation.</text>
</comment>
<keyword evidence="7" id="KW-1185">Reference proteome</keyword>
<dbReference type="InterPro" id="IPR003697">
    <property type="entry name" value="Maf-like"/>
</dbReference>
<name>G4M5E6_9BURK</name>
<dbReference type="BioCyc" id="CBUR1055526:G10QW-686-MONOMER"/>
<feature type="site" description="Important for substrate specificity" evidence="4">
    <location>
        <position position="28"/>
    </location>
</feature>
<comment type="catalytic activity">
    <reaction evidence="4">
        <text>N(7)-methyl-GTP + H2O = N(7)-methyl-GMP + diphosphate + H(+)</text>
        <dbReference type="Rhea" id="RHEA:58744"/>
        <dbReference type="ChEBI" id="CHEBI:15377"/>
        <dbReference type="ChEBI" id="CHEBI:15378"/>
        <dbReference type="ChEBI" id="CHEBI:33019"/>
        <dbReference type="ChEBI" id="CHEBI:58285"/>
        <dbReference type="ChEBI" id="CHEBI:87133"/>
    </reaction>
</comment>
<comment type="function">
    <text evidence="4">Nucleoside triphosphate pyrophosphatase that hydrolyzes 7-methyl-GTP (m(7)GTP). May have a dual role in cell division arrest and in preventing the incorporation of modified nucleotides into cellular nucleic acids.</text>
</comment>
<evidence type="ECO:0000256" key="3">
    <source>
        <dbReference type="ARBA" id="ARBA00023080"/>
    </source>
</evidence>
<dbReference type="CDD" id="cd00555">
    <property type="entry name" value="Maf"/>
    <property type="match status" value="1"/>
</dbReference>
<feature type="region of interest" description="Disordered" evidence="5">
    <location>
        <begin position="169"/>
        <end position="210"/>
    </location>
</feature>
<gene>
    <name evidence="6" type="ORF">BKIR_c135_0802</name>
</gene>
<keyword evidence="4" id="KW-0963">Cytoplasm</keyword>
<keyword evidence="3 4" id="KW-0546">Nucleotide metabolism</keyword>
<comment type="cofactor">
    <cofactor evidence="1 4">
        <name>a divalent metal cation</name>
        <dbReference type="ChEBI" id="CHEBI:60240"/>
    </cofactor>
</comment>
<comment type="similarity">
    <text evidence="4">Belongs to the Maf family. YceF subfamily.</text>
</comment>
<dbReference type="Proteomes" id="UP000003511">
    <property type="component" value="Unassembled WGS sequence"/>
</dbReference>
<keyword evidence="2 4" id="KW-0378">Hydrolase</keyword>
<dbReference type="HOGENOM" id="CLU_1037005_0_0_4"/>
<evidence type="ECO:0000256" key="5">
    <source>
        <dbReference type="SAM" id="MobiDB-lite"/>
    </source>
</evidence>
<dbReference type="HAMAP" id="MF_00528">
    <property type="entry name" value="Maf"/>
    <property type="match status" value="1"/>
</dbReference>
<evidence type="ECO:0000313" key="7">
    <source>
        <dbReference type="Proteomes" id="UP000003511"/>
    </source>
</evidence>
<reference evidence="6 7" key="2">
    <citation type="submission" date="2011-10" db="EMBL/GenBank/DDBJ databases">
        <title>Draft genome sequence of Candidatus Burkholderia kirkii.</title>
        <authorList>
            <person name="Carlier A.L."/>
            <person name="Eberl L."/>
        </authorList>
    </citation>
    <scope>NUCLEOTIDE SEQUENCE [LARGE SCALE GENOMIC DNA]</scope>
    <source>
        <strain evidence="6 7">UZHbot1</strain>
    </source>
</reference>
<dbReference type="Gene3D" id="3.90.950.10">
    <property type="match status" value="1"/>
</dbReference>
<evidence type="ECO:0000256" key="4">
    <source>
        <dbReference type="HAMAP-Rule" id="MF_00528"/>
    </source>
</evidence>
<dbReference type="EMBL" id="CAFE01000044">
    <property type="protein sequence ID" value="CCD36373.1"/>
    <property type="molecule type" value="Genomic_DNA"/>
</dbReference>
<feature type="site" description="Important for substrate specificity" evidence="4">
    <location>
        <position position="173"/>
    </location>
</feature>
<dbReference type="GO" id="GO:0009117">
    <property type="term" value="P:nucleotide metabolic process"/>
    <property type="evidence" value="ECO:0007669"/>
    <property type="project" value="UniProtKB-KW"/>
</dbReference>